<protein>
    <recommendedName>
        <fullName evidence="4">DUF4251 domain-containing protein</fullName>
    </recommendedName>
</protein>
<dbReference type="RefSeq" id="WP_128250642.1">
    <property type="nucleotide sequence ID" value="NZ_CP034951.1"/>
</dbReference>
<gene>
    <name evidence="2" type="ORF">EI546_11330</name>
</gene>
<accession>A0A410G4S2</accession>
<sequence>MKKSLSLLMILSLVLFVSCSKDDDNKAGEFDGSQDSVAEFLGADLLETLLDLGLIINTGNTPPNIAGEFLMAPVILQKSNVQGDYPGMSFPDYQMKFMNQIGLNVDFSGFHTTGVQRDIGDGSFISGSGKGFTVFLITETDISGYKADTAMVISGTMTEDGIKDVQFALFMKDNHGNPGGVFIDNQKGRIIIDGDGLCEKI</sequence>
<feature type="signal peptide" evidence="1">
    <location>
        <begin position="1"/>
        <end position="20"/>
    </location>
</feature>
<evidence type="ECO:0000313" key="3">
    <source>
        <dbReference type="Proteomes" id="UP000285517"/>
    </source>
</evidence>
<dbReference type="OrthoDB" id="673254at2"/>
<dbReference type="KEGG" id="aev:EI546_11330"/>
<evidence type="ECO:0000256" key="1">
    <source>
        <dbReference type="SAM" id="SignalP"/>
    </source>
</evidence>
<keyword evidence="3" id="KW-1185">Reference proteome</keyword>
<evidence type="ECO:0000313" key="2">
    <source>
        <dbReference type="EMBL" id="QAA82274.1"/>
    </source>
</evidence>
<feature type="chain" id="PRO_5019029826" description="DUF4251 domain-containing protein" evidence="1">
    <location>
        <begin position="21"/>
        <end position="201"/>
    </location>
</feature>
<proteinExistence type="predicted"/>
<dbReference type="EMBL" id="CP034951">
    <property type="protein sequence ID" value="QAA82274.1"/>
    <property type="molecule type" value="Genomic_DNA"/>
</dbReference>
<evidence type="ECO:0008006" key="4">
    <source>
        <dbReference type="Google" id="ProtNLM"/>
    </source>
</evidence>
<name>A0A410G4S2_9FLAO</name>
<dbReference type="Proteomes" id="UP000285517">
    <property type="component" value="Chromosome"/>
</dbReference>
<dbReference type="AlphaFoldDB" id="A0A410G4S2"/>
<reference evidence="2 3" key="1">
    <citation type="submission" date="2019-01" db="EMBL/GenBank/DDBJ databases">
        <title>Complete genome sequencing of Aequorivita sp. H23M31.</title>
        <authorList>
            <person name="Bae J.-W."/>
        </authorList>
    </citation>
    <scope>NUCLEOTIDE SEQUENCE [LARGE SCALE GENOMIC DNA]</scope>
    <source>
        <strain evidence="2 3">H23M31</strain>
    </source>
</reference>
<keyword evidence="1" id="KW-0732">Signal</keyword>
<dbReference type="PROSITE" id="PS51257">
    <property type="entry name" value="PROKAR_LIPOPROTEIN"/>
    <property type="match status" value="1"/>
</dbReference>
<organism evidence="2 3">
    <name type="scientific">Aequorivita ciconiae</name>
    <dbReference type="NCBI Taxonomy" id="2494375"/>
    <lineage>
        <taxon>Bacteria</taxon>
        <taxon>Pseudomonadati</taxon>
        <taxon>Bacteroidota</taxon>
        <taxon>Flavobacteriia</taxon>
        <taxon>Flavobacteriales</taxon>
        <taxon>Flavobacteriaceae</taxon>
        <taxon>Aequorivita</taxon>
    </lineage>
</organism>